<comment type="similarity">
    <text evidence="2">Belongs to the QNG1 protein family.</text>
</comment>
<dbReference type="PANTHER" id="PTHR21314">
    <property type="entry name" value="QUEUOSINE 5'-PHOSPHATE N-GLYCOSYLASE_HYDROLASE-RELATED"/>
    <property type="match status" value="1"/>
</dbReference>
<evidence type="ECO:0000313" key="6">
    <source>
        <dbReference type="EMBL" id="UTI62964.1"/>
    </source>
</evidence>
<dbReference type="RefSeq" id="WP_254569699.1">
    <property type="nucleotide sequence ID" value="NZ_CP098502.1"/>
</dbReference>
<reference evidence="6 7" key="1">
    <citation type="submission" date="2022-06" db="EMBL/GenBank/DDBJ databases">
        <title>Paraconexibacter antarcticus.</title>
        <authorList>
            <person name="Kim C.S."/>
        </authorList>
    </citation>
    <scope>NUCLEOTIDE SEQUENCE [LARGE SCALE GENOMIC DNA]</scope>
    <source>
        <strain evidence="6 7">02-257</strain>
    </source>
</reference>
<dbReference type="Pfam" id="PF10343">
    <property type="entry name" value="Q_salvage"/>
    <property type="match status" value="1"/>
</dbReference>
<organism evidence="6 7">
    <name type="scientific">Paraconexibacter antarcticus</name>
    <dbReference type="NCBI Taxonomy" id="2949664"/>
    <lineage>
        <taxon>Bacteria</taxon>
        <taxon>Bacillati</taxon>
        <taxon>Actinomycetota</taxon>
        <taxon>Thermoleophilia</taxon>
        <taxon>Solirubrobacterales</taxon>
        <taxon>Paraconexibacteraceae</taxon>
        <taxon>Paraconexibacter</taxon>
    </lineage>
</organism>
<name>A0ABY5DQW6_9ACTN</name>
<dbReference type="Proteomes" id="UP001056035">
    <property type="component" value="Chromosome"/>
</dbReference>
<keyword evidence="7" id="KW-1185">Reference proteome</keyword>
<evidence type="ECO:0000256" key="5">
    <source>
        <dbReference type="ARBA" id="ARBA00048204"/>
    </source>
</evidence>
<gene>
    <name evidence="6" type="ORF">NBH00_16555</name>
</gene>
<evidence type="ECO:0000256" key="1">
    <source>
        <dbReference type="ARBA" id="ARBA00022801"/>
    </source>
</evidence>
<accession>A0ABY5DQW6</accession>
<evidence type="ECO:0000313" key="7">
    <source>
        <dbReference type="Proteomes" id="UP001056035"/>
    </source>
</evidence>
<keyword evidence="1" id="KW-0378">Hydrolase</keyword>
<dbReference type="InterPro" id="IPR019438">
    <property type="entry name" value="Q_salvage"/>
</dbReference>
<proteinExistence type="inferred from homology"/>
<protein>
    <recommendedName>
        <fullName evidence="3">Queuosine 5'-phosphate N-glycosylase/hydrolase</fullName>
    </recommendedName>
    <alternativeName>
        <fullName evidence="4">Queuosine-nucleotide N-glycosylase/hydrolase</fullName>
    </alternativeName>
</protein>
<evidence type="ECO:0000256" key="3">
    <source>
        <dbReference type="ARBA" id="ARBA00035306"/>
    </source>
</evidence>
<dbReference type="PANTHER" id="PTHR21314:SF0">
    <property type="entry name" value="QUEUOSINE 5'-PHOSPHATE N-GLYCOSYLASE_HYDROLASE"/>
    <property type="match status" value="1"/>
</dbReference>
<evidence type="ECO:0000256" key="2">
    <source>
        <dbReference type="ARBA" id="ARBA00035119"/>
    </source>
</evidence>
<dbReference type="EMBL" id="CP098502">
    <property type="protein sequence ID" value="UTI62964.1"/>
    <property type="molecule type" value="Genomic_DNA"/>
</dbReference>
<sequence length="302" mass="32292">MALRLTDTVRDHCAAVTAAATAVRIDEAALERIAAGAWDVVDPGLDARRHLLDGEPEDIAMAMLIADAINFGSGWFPTLRKRVDPATGRTLSGSITIAWALADHHRAHGVWTATELQATRADALAALLGQRPDHELMSLYAQALRSLGAFVGGRGALGVIADARGSADRLARSLADGMALFADTGFYKRAQITANDLALAGVATFTDLDDLTIFADNLVPHVLRCEGVLVYDPALAAHIDAGRTLPLGGAEREIRAAALVACERLAPALGVPPRVLDTWLWNRGQDPAIKARPRHRCRCVFY</sequence>
<comment type="catalytic activity">
    <reaction evidence="5">
        <text>queuosine 5'-phosphate + H2O = queuine + D-ribose 5-phosphate</text>
        <dbReference type="Rhea" id="RHEA:75387"/>
        <dbReference type="ChEBI" id="CHEBI:15377"/>
        <dbReference type="ChEBI" id="CHEBI:17433"/>
        <dbReference type="ChEBI" id="CHEBI:78346"/>
        <dbReference type="ChEBI" id="CHEBI:194371"/>
    </reaction>
    <physiologicalReaction direction="left-to-right" evidence="5">
        <dbReference type="Rhea" id="RHEA:75388"/>
    </physiologicalReaction>
</comment>
<evidence type="ECO:0000256" key="4">
    <source>
        <dbReference type="ARBA" id="ARBA00035393"/>
    </source>
</evidence>